<dbReference type="AlphaFoldDB" id="A0A844GED0"/>
<sequence length="69" mass="7745">MAFDDFYSFFTQRLSRADALLIDRVVIDGQEASARILKAYTNRLEGPVKYRTGEISFIGTPGSWGNPTL</sequence>
<name>A0A844GED0_9NEIS</name>
<reference evidence="1 2" key="1">
    <citation type="submission" date="2019-11" db="EMBL/GenBank/DDBJ databases">
        <title>Draft genome sequence of Paludibacterium sp. dN18-1.</title>
        <authorList>
            <person name="Im W.-T."/>
        </authorList>
    </citation>
    <scope>NUCLEOTIDE SEQUENCE [LARGE SCALE GENOMIC DNA]</scope>
    <source>
        <strain evidence="2">dN 18-1</strain>
    </source>
</reference>
<dbReference type="EMBL" id="WLYX01000001">
    <property type="protein sequence ID" value="MTD33631.1"/>
    <property type="molecule type" value="Genomic_DNA"/>
</dbReference>
<accession>A0A844GED0</accession>
<gene>
    <name evidence="1" type="ORF">GKE73_12980</name>
</gene>
<protein>
    <submittedName>
        <fullName evidence="1">Uncharacterized protein</fullName>
    </submittedName>
</protein>
<proteinExistence type="predicted"/>
<comment type="caution">
    <text evidence="1">The sequence shown here is derived from an EMBL/GenBank/DDBJ whole genome shotgun (WGS) entry which is preliminary data.</text>
</comment>
<evidence type="ECO:0000313" key="2">
    <source>
        <dbReference type="Proteomes" id="UP000446658"/>
    </source>
</evidence>
<dbReference type="Proteomes" id="UP000446658">
    <property type="component" value="Unassembled WGS sequence"/>
</dbReference>
<evidence type="ECO:0000313" key="1">
    <source>
        <dbReference type="EMBL" id="MTD33631.1"/>
    </source>
</evidence>
<organism evidence="1 2">
    <name type="scientific">Paludibacterium denitrificans</name>
    <dbReference type="NCBI Taxonomy" id="2675226"/>
    <lineage>
        <taxon>Bacteria</taxon>
        <taxon>Pseudomonadati</taxon>
        <taxon>Pseudomonadota</taxon>
        <taxon>Betaproteobacteria</taxon>
        <taxon>Neisseriales</taxon>
        <taxon>Chromobacteriaceae</taxon>
        <taxon>Paludibacterium</taxon>
    </lineage>
</organism>
<keyword evidence="2" id="KW-1185">Reference proteome</keyword>